<sequence length="282" mass="30048">MTGQTTNLPLFFAAAHRPLRTMQNVRVKVHENVATVVLDRPESHNALNPQLVADLKQAFSDVHQEKRVGAVVLSAAGDHFCSGVDLKVFSEISQLPGHEAMAQWHTIWKELTELLEQMLRFPKPIVAAVDGKAIGAGLSLVLACDLFVMSDRATLSSNAVQRGLVGGATAALMSFRFGGAIAARMMLSDAEMSAAQADAMGLTSEVVDSSQVWVAANRWAQRCGQAPREALQATKRVLNESVGEALLTQLSAVAADSAAACTTDAANEGIRAFVEGRSANWP</sequence>
<dbReference type="Gene3D" id="3.90.226.10">
    <property type="entry name" value="2-enoyl-CoA Hydratase, Chain A, domain 1"/>
    <property type="match status" value="1"/>
</dbReference>
<dbReference type="InterPro" id="IPR001753">
    <property type="entry name" value="Enoyl-CoA_hydra/iso"/>
</dbReference>
<name>A0A5C6ATV0_9BACT</name>
<comment type="caution">
    <text evidence="3">The sequence shown here is derived from an EMBL/GenBank/DDBJ whole genome shotgun (WGS) entry which is preliminary data.</text>
</comment>
<evidence type="ECO:0000256" key="1">
    <source>
        <dbReference type="ARBA" id="ARBA00005254"/>
    </source>
</evidence>
<dbReference type="AlphaFoldDB" id="A0A5C6ATV0"/>
<dbReference type="PROSITE" id="PS00166">
    <property type="entry name" value="ENOYL_COA_HYDRATASE"/>
    <property type="match status" value="1"/>
</dbReference>
<protein>
    <submittedName>
        <fullName evidence="3">1,4-Dihydroxy-2-naphthoyl-CoA synthase</fullName>
        <ecNumber evidence="3">4.1.3.36</ecNumber>
    </submittedName>
</protein>
<keyword evidence="3" id="KW-0456">Lyase</keyword>
<dbReference type="Gene3D" id="1.10.12.10">
    <property type="entry name" value="Lyase 2-enoyl-coa Hydratase, Chain A, domain 2"/>
    <property type="match status" value="1"/>
</dbReference>
<dbReference type="InterPro" id="IPR018376">
    <property type="entry name" value="Enoyl-CoA_hyd/isom_CS"/>
</dbReference>
<dbReference type="Proteomes" id="UP000320176">
    <property type="component" value="Unassembled WGS sequence"/>
</dbReference>
<dbReference type="CDD" id="cd06558">
    <property type="entry name" value="crotonase-like"/>
    <property type="match status" value="1"/>
</dbReference>
<gene>
    <name evidence="3" type="primary">menB</name>
    <name evidence="3" type="ORF">Pla52n_36850</name>
</gene>
<dbReference type="Pfam" id="PF00378">
    <property type="entry name" value="ECH_1"/>
    <property type="match status" value="1"/>
</dbReference>
<reference evidence="3 4" key="1">
    <citation type="submission" date="2019-02" db="EMBL/GenBank/DDBJ databases">
        <title>Deep-cultivation of Planctomycetes and their phenomic and genomic characterization uncovers novel biology.</title>
        <authorList>
            <person name="Wiegand S."/>
            <person name="Jogler M."/>
            <person name="Boedeker C."/>
            <person name="Pinto D."/>
            <person name="Vollmers J."/>
            <person name="Rivas-Marin E."/>
            <person name="Kohn T."/>
            <person name="Peeters S.H."/>
            <person name="Heuer A."/>
            <person name="Rast P."/>
            <person name="Oberbeckmann S."/>
            <person name="Bunk B."/>
            <person name="Jeske O."/>
            <person name="Meyerdierks A."/>
            <person name="Storesund J.E."/>
            <person name="Kallscheuer N."/>
            <person name="Luecker S."/>
            <person name="Lage O.M."/>
            <person name="Pohl T."/>
            <person name="Merkel B.J."/>
            <person name="Hornburger P."/>
            <person name="Mueller R.-W."/>
            <person name="Bruemmer F."/>
            <person name="Labrenz M."/>
            <person name="Spormann A.M."/>
            <person name="Op Den Camp H."/>
            <person name="Overmann J."/>
            <person name="Amann R."/>
            <person name="Jetten M.S.M."/>
            <person name="Mascher T."/>
            <person name="Medema M.H."/>
            <person name="Devos D.P."/>
            <person name="Kaster A.-K."/>
            <person name="Ovreas L."/>
            <person name="Rohde M."/>
            <person name="Galperin M.Y."/>
            <person name="Jogler C."/>
        </authorList>
    </citation>
    <scope>NUCLEOTIDE SEQUENCE [LARGE SCALE GENOMIC DNA]</scope>
    <source>
        <strain evidence="3 4">Pla52n</strain>
    </source>
</reference>
<dbReference type="EC" id="4.1.3.36" evidence="3"/>
<dbReference type="PANTHER" id="PTHR43459:SF1">
    <property type="entry name" value="EG:BACN32G11.4 PROTEIN"/>
    <property type="match status" value="1"/>
</dbReference>
<keyword evidence="4" id="KW-1185">Reference proteome</keyword>
<evidence type="ECO:0000313" key="4">
    <source>
        <dbReference type="Proteomes" id="UP000320176"/>
    </source>
</evidence>
<organism evidence="3 4">
    <name type="scientific">Stieleria varia</name>
    <dbReference type="NCBI Taxonomy" id="2528005"/>
    <lineage>
        <taxon>Bacteria</taxon>
        <taxon>Pseudomonadati</taxon>
        <taxon>Planctomycetota</taxon>
        <taxon>Planctomycetia</taxon>
        <taxon>Pirellulales</taxon>
        <taxon>Pirellulaceae</taxon>
        <taxon>Stieleria</taxon>
    </lineage>
</organism>
<evidence type="ECO:0000313" key="3">
    <source>
        <dbReference type="EMBL" id="TWU02629.1"/>
    </source>
</evidence>
<dbReference type="PANTHER" id="PTHR43459">
    <property type="entry name" value="ENOYL-COA HYDRATASE"/>
    <property type="match status" value="1"/>
</dbReference>
<evidence type="ECO:0000256" key="2">
    <source>
        <dbReference type="RuleBase" id="RU003707"/>
    </source>
</evidence>
<dbReference type="GO" id="GO:0008935">
    <property type="term" value="F:1,4-dihydroxy-2-naphthoyl-CoA synthase activity"/>
    <property type="evidence" value="ECO:0007669"/>
    <property type="project" value="UniProtKB-EC"/>
</dbReference>
<dbReference type="InterPro" id="IPR014748">
    <property type="entry name" value="Enoyl-CoA_hydra_C"/>
</dbReference>
<comment type="similarity">
    <text evidence="1 2">Belongs to the enoyl-CoA hydratase/isomerase family.</text>
</comment>
<dbReference type="SUPFAM" id="SSF52096">
    <property type="entry name" value="ClpP/crotonase"/>
    <property type="match status" value="1"/>
</dbReference>
<dbReference type="InterPro" id="IPR029045">
    <property type="entry name" value="ClpP/crotonase-like_dom_sf"/>
</dbReference>
<proteinExistence type="inferred from homology"/>
<accession>A0A5C6ATV0</accession>
<dbReference type="EMBL" id="SJPN01000004">
    <property type="protein sequence ID" value="TWU02629.1"/>
    <property type="molecule type" value="Genomic_DNA"/>
</dbReference>